<protein>
    <submittedName>
        <fullName evidence="9">Glucose uptake protein GlcU (GlcU)</fullName>
    </submittedName>
</protein>
<dbReference type="InterPro" id="IPR037185">
    <property type="entry name" value="EmrE-like"/>
</dbReference>
<name>A0ABP0EQE8_9LACO</name>
<feature type="transmembrane region" description="Helical" evidence="8">
    <location>
        <begin position="33"/>
        <end position="51"/>
    </location>
</feature>
<feature type="transmembrane region" description="Helical" evidence="8">
    <location>
        <begin position="202"/>
        <end position="224"/>
    </location>
</feature>
<feature type="transmembrane region" description="Helical" evidence="8">
    <location>
        <begin position="161"/>
        <end position="182"/>
    </location>
</feature>
<reference evidence="9 10" key="1">
    <citation type="submission" date="2024-01" db="EMBL/GenBank/DDBJ databases">
        <authorList>
            <person name="Botero Cardona J."/>
        </authorList>
    </citation>
    <scope>NUCLEOTIDE SEQUENCE [LARGE SCALE GENOMIC DNA]</scope>
    <source>
        <strain evidence="9 10">LMG 33000</strain>
    </source>
</reference>
<keyword evidence="10" id="KW-1185">Reference proteome</keyword>
<evidence type="ECO:0000256" key="1">
    <source>
        <dbReference type="ARBA" id="ARBA00004651"/>
    </source>
</evidence>
<dbReference type="Proteomes" id="UP001314241">
    <property type="component" value="Unassembled WGS sequence"/>
</dbReference>
<keyword evidence="5 8" id="KW-0812">Transmembrane</keyword>
<evidence type="ECO:0000313" key="10">
    <source>
        <dbReference type="Proteomes" id="UP001314241"/>
    </source>
</evidence>
<feature type="transmembrane region" description="Helical" evidence="8">
    <location>
        <begin position="119"/>
        <end position="140"/>
    </location>
</feature>
<evidence type="ECO:0000313" key="9">
    <source>
        <dbReference type="EMBL" id="CAK8054489.1"/>
    </source>
</evidence>
<dbReference type="SUPFAM" id="SSF103481">
    <property type="entry name" value="Multidrug resistance efflux transporter EmrE"/>
    <property type="match status" value="2"/>
</dbReference>
<keyword evidence="6 8" id="KW-1133">Transmembrane helix</keyword>
<keyword evidence="7 8" id="KW-0472">Membrane</keyword>
<dbReference type="PANTHER" id="PTHR16119:SF17">
    <property type="entry name" value="TRANSMEMBRANE PROTEIN 144"/>
    <property type="match status" value="1"/>
</dbReference>
<evidence type="ECO:0000256" key="5">
    <source>
        <dbReference type="ARBA" id="ARBA00022692"/>
    </source>
</evidence>
<evidence type="ECO:0000256" key="7">
    <source>
        <dbReference type="ARBA" id="ARBA00023136"/>
    </source>
</evidence>
<feature type="transmembrane region" description="Helical" evidence="8">
    <location>
        <begin position="63"/>
        <end position="85"/>
    </location>
</feature>
<dbReference type="InterPro" id="IPR010651">
    <property type="entry name" value="Sugar_transport"/>
</dbReference>
<keyword evidence="3" id="KW-0813">Transport</keyword>
<evidence type="ECO:0000256" key="3">
    <source>
        <dbReference type="ARBA" id="ARBA00022448"/>
    </source>
</evidence>
<dbReference type="PANTHER" id="PTHR16119">
    <property type="entry name" value="TRANSMEMBRANE PROTEIN 144"/>
    <property type="match status" value="1"/>
</dbReference>
<comment type="caution">
    <text evidence="9">The sequence shown here is derived from an EMBL/GenBank/DDBJ whole genome shotgun (WGS) entry which is preliminary data.</text>
</comment>
<dbReference type="Pfam" id="PF06800">
    <property type="entry name" value="Sugar_transport"/>
    <property type="match status" value="1"/>
</dbReference>
<proteinExistence type="inferred from homology"/>
<dbReference type="CDD" id="cd23110">
    <property type="entry name" value="GRP"/>
    <property type="match status" value="1"/>
</dbReference>
<evidence type="ECO:0000256" key="8">
    <source>
        <dbReference type="SAM" id="Phobius"/>
    </source>
</evidence>
<evidence type="ECO:0000256" key="6">
    <source>
        <dbReference type="ARBA" id="ARBA00022989"/>
    </source>
</evidence>
<dbReference type="EMBL" id="CAWVOH010000002">
    <property type="protein sequence ID" value="CAK8054489.1"/>
    <property type="molecule type" value="Genomic_DNA"/>
</dbReference>
<evidence type="ECO:0000256" key="2">
    <source>
        <dbReference type="ARBA" id="ARBA00006117"/>
    </source>
</evidence>
<accession>A0ABP0EQE8</accession>
<gene>
    <name evidence="9" type="ORF">R54876_GBNLAHCA_01058</name>
</gene>
<comment type="subcellular location">
    <subcellularLocation>
        <location evidence="1">Cell membrane</location>
        <topology evidence="1">Multi-pass membrane protein</topology>
    </subcellularLocation>
</comment>
<feature type="transmembrane region" description="Helical" evidence="8">
    <location>
        <begin position="297"/>
        <end position="317"/>
    </location>
</feature>
<feature type="transmembrane region" description="Helical" evidence="8">
    <location>
        <begin position="236"/>
        <end position="257"/>
    </location>
</feature>
<feature type="transmembrane region" description="Helical" evidence="8">
    <location>
        <begin position="263"/>
        <end position="285"/>
    </location>
</feature>
<sequence>MNIAILMALLPAIFWGSVGLVSAKMGGTPAQQTIGISFGTMIFGMIVMFGYAIPHGFYLGPEIWVTGFFSGLFWVIGISALFMLFQRMGVSLGVPLSTGGQVVMNALLAATLLGEWTNLTMWLVGLFSILLVVAGVVLISRPEKDENATEKQESRIDSKSILYLLLAVGGFVLYFILPNYLAKLGYISNSVKTAGDGLNFTLAILGPQSIGQVIGAILITVFVFREGKTMFAKPSWRNLLTGLFQALGNLFMFLSAANPAVGQTIATTLSQLNIIVGTFGGIYLLNEKKSPRQMKAIIAGTILVVVGAIIIGNIHAFA</sequence>
<evidence type="ECO:0000256" key="4">
    <source>
        <dbReference type="ARBA" id="ARBA00022597"/>
    </source>
</evidence>
<comment type="similarity">
    <text evidence="2">Belongs to the GRP transporter (TC 2.A.7.5) family.</text>
</comment>
<keyword evidence="4" id="KW-0762">Sugar transport</keyword>
<dbReference type="RefSeq" id="WP_349642037.1">
    <property type="nucleotide sequence ID" value="NZ_CAWVOH010000002.1"/>
</dbReference>
<organism evidence="9 10">
    <name type="scientific">Eupransor demetentiae</name>
    <dbReference type="NCBI Taxonomy" id="3109584"/>
    <lineage>
        <taxon>Bacteria</taxon>
        <taxon>Bacillati</taxon>
        <taxon>Bacillota</taxon>
        <taxon>Bacilli</taxon>
        <taxon>Lactobacillales</taxon>
        <taxon>Lactobacillaceae</taxon>
        <taxon>Eupransor</taxon>
    </lineage>
</organism>